<dbReference type="AlphaFoldDB" id="A0A7R9ELJ1"/>
<dbReference type="EMBL" id="OB806900">
    <property type="protein sequence ID" value="CAD7436020.1"/>
    <property type="molecule type" value="Genomic_DNA"/>
</dbReference>
<gene>
    <name evidence="1" type="ORF">TMSB3V08_LOCUS12666</name>
</gene>
<protein>
    <submittedName>
        <fullName evidence="1">Uncharacterized protein</fullName>
    </submittedName>
</protein>
<organism evidence="1">
    <name type="scientific">Timema monikensis</name>
    <dbReference type="NCBI Taxonomy" id="170555"/>
    <lineage>
        <taxon>Eukaryota</taxon>
        <taxon>Metazoa</taxon>
        <taxon>Ecdysozoa</taxon>
        <taxon>Arthropoda</taxon>
        <taxon>Hexapoda</taxon>
        <taxon>Insecta</taxon>
        <taxon>Pterygota</taxon>
        <taxon>Neoptera</taxon>
        <taxon>Polyneoptera</taxon>
        <taxon>Phasmatodea</taxon>
        <taxon>Timematodea</taxon>
        <taxon>Timematoidea</taxon>
        <taxon>Timematidae</taxon>
        <taxon>Timema</taxon>
    </lineage>
</organism>
<sequence length="39" mass="4808">MWRFMKAQFYWQLEHVITSIWPAKTSSTRQQHAPRSLRC</sequence>
<accession>A0A7R9ELJ1</accession>
<name>A0A7R9ELJ1_9NEOP</name>
<evidence type="ECO:0000313" key="1">
    <source>
        <dbReference type="EMBL" id="CAD7436020.1"/>
    </source>
</evidence>
<reference evidence="1" key="1">
    <citation type="submission" date="2020-11" db="EMBL/GenBank/DDBJ databases">
        <authorList>
            <person name="Tran Van P."/>
        </authorList>
    </citation>
    <scope>NUCLEOTIDE SEQUENCE</scope>
</reference>
<proteinExistence type="predicted"/>